<dbReference type="InterPro" id="IPR015510">
    <property type="entry name" value="PGRP"/>
</dbReference>
<keyword evidence="3" id="KW-1133">Transmembrane helix</keyword>
<feature type="compositionally biased region" description="Low complexity" evidence="2">
    <location>
        <begin position="302"/>
        <end position="337"/>
    </location>
</feature>
<name>A0A6J6Z7U4_9ZZZZ</name>
<dbReference type="PANTHER" id="PTHR11022">
    <property type="entry name" value="PEPTIDOGLYCAN RECOGNITION PROTEIN"/>
    <property type="match status" value="1"/>
</dbReference>
<evidence type="ECO:0000313" key="6">
    <source>
        <dbReference type="EMBL" id="CAB4816805.1"/>
    </source>
</evidence>
<evidence type="ECO:0000256" key="2">
    <source>
        <dbReference type="SAM" id="MobiDB-lite"/>
    </source>
</evidence>
<dbReference type="InterPro" id="IPR002502">
    <property type="entry name" value="Amidase_domain"/>
</dbReference>
<reference evidence="6" key="1">
    <citation type="submission" date="2020-05" db="EMBL/GenBank/DDBJ databases">
        <authorList>
            <person name="Chiriac C."/>
            <person name="Salcher M."/>
            <person name="Ghai R."/>
            <person name="Kavagutti S V."/>
        </authorList>
    </citation>
    <scope>NUCLEOTIDE SEQUENCE</scope>
</reference>
<evidence type="ECO:0000259" key="5">
    <source>
        <dbReference type="SMART" id="SM00701"/>
    </source>
</evidence>
<dbReference type="GO" id="GO:0008745">
    <property type="term" value="F:N-acetylmuramoyl-L-alanine amidase activity"/>
    <property type="evidence" value="ECO:0007669"/>
    <property type="project" value="InterPro"/>
</dbReference>
<evidence type="ECO:0000259" key="4">
    <source>
        <dbReference type="SMART" id="SM00644"/>
    </source>
</evidence>
<feature type="domain" description="N-acetylmuramoyl-L-alanine amidase" evidence="4">
    <location>
        <begin position="113"/>
        <end position="276"/>
    </location>
</feature>
<evidence type="ECO:0000313" key="7">
    <source>
        <dbReference type="EMBL" id="CAB5002897.1"/>
    </source>
</evidence>
<keyword evidence="3" id="KW-0472">Membrane</keyword>
<sequence length="428" mass="43578">MQPGVCQVCEVCNEPEKLTPLSNLGPALHSRRLLLQSATVGIGVAVGAAALTALDAQGAAASSAQAASSTTRFASQKPQADSAGLLSSSRAGSVSAPEIVPRSVWGGDLPVLGPLESEAPGDVRFLLVHHTVTSNSDSPSESFTTLRRIYGMHTSPEKGWPDIAYNFLIDRFGVIHEGRSGSLESPIKGSATGGSQGFAQLCCFLGDHQVQAPTEAAQSSMVALLAWLASKYDIPMSEGSTATFVSRGSNRWPAGKTVTTPTIGGHRDMSSTACPGDAAYVLLDARFRPEVAAIVGDVAAAPAATTPPTVPPTIATTTAAPSTTTSTSPPTTQAPSSIPETLPPTTVDQTELRTQASAAERNATAAAGTSTNSKLILAGGVIAIAAGLAVTTNAMVRDRRTVAGATASEAAESAPVEDVHISSNPDGD</sequence>
<dbReference type="InterPro" id="IPR036505">
    <property type="entry name" value="Amidase/PGRP_sf"/>
</dbReference>
<dbReference type="GO" id="GO:0008270">
    <property type="term" value="F:zinc ion binding"/>
    <property type="evidence" value="ECO:0007669"/>
    <property type="project" value="InterPro"/>
</dbReference>
<dbReference type="EMBL" id="CAFBOG010000346">
    <property type="protein sequence ID" value="CAB5002897.1"/>
    <property type="molecule type" value="Genomic_DNA"/>
</dbReference>
<dbReference type="SMART" id="SM00644">
    <property type="entry name" value="Ami_2"/>
    <property type="match status" value="1"/>
</dbReference>
<keyword evidence="3" id="KW-0812">Transmembrane</keyword>
<feature type="region of interest" description="Disordered" evidence="2">
    <location>
        <begin position="403"/>
        <end position="428"/>
    </location>
</feature>
<dbReference type="EMBL" id="CAFAAQ010000162">
    <property type="protein sequence ID" value="CAB4816805.1"/>
    <property type="molecule type" value="Genomic_DNA"/>
</dbReference>
<accession>A0A6J6Z7U4</accession>
<feature type="transmembrane region" description="Helical" evidence="3">
    <location>
        <begin position="375"/>
        <end position="396"/>
    </location>
</feature>
<feature type="domain" description="Peptidoglycan recognition protein family" evidence="5">
    <location>
        <begin position="97"/>
        <end position="249"/>
    </location>
</feature>
<dbReference type="GO" id="GO:0009253">
    <property type="term" value="P:peptidoglycan catabolic process"/>
    <property type="evidence" value="ECO:0007669"/>
    <property type="project" value="InterPro"/>
</dbReference>
<gene>
    <name evidence="6" type="ORF">UFOPK3046_01514</name>
    <name evidence="7" type="ORF">UFOPK3914_02256</name>
</gene>
<comment type="similarity">
    <text evidence="1">Belongs to the N-acetylmuramoyl-L-alanine amidase 2 family.</text>
</comment>
<evidence type="ECO:0000256" key="1">
    <source>
        <dbReference type="ARBA" id="ARBA00007553"/>
    </source>
</evidence>
<feature type="region of interest" description="Disordered" evidence="2">
    <location>
        <begin position="302"/>
        <end position="345"/>
    </location>
</feature>
<organism evidence="6">
    <name type="scientific">freshwater metagenome</name>
    <dbReference type="NCBI Taxonomy" id="449393"/>
    <lineage>
        <taxon>unclassified sequences</taxon>
        <taxon>metagenomes</taxon>
        <taxon>ecological metagenomes</taxon>
    </lineage>
</organism>
<dbReference type="CDD" id="cd06583">
    <property type="entry name" value="PGRP"/>
    <property type="match status" value="1"/>
</dbReference>
<proteinExistence type="inferred from homology"/>
<dbReference type="Pfam" id="PF01510">
    <property type="entry name" value="Amidase_2"/>
    <property type="match status" value="1"/>
</dbReference>
<dbReference type="AlphaFoldDB" id="A0A6J6Z7U4"/>
<dbReference type="PANTHER" id="PTHR11022:SF41">
    <property type="entry name" value="PEPTIDOGLYCAN-RECOGNITION PROTEIN LC-RELATED"/>
    <property type="match status" value="1"/>
</dbReference>
<dbReference type="Gene3D" id="3.40.80.10">
    <property type="entry name" value="Peptidoglycan recognition protein-like"/>
    <property type="match status" value="1"/>
</dbReference>
<dbReference type="SUPFAM" id="SSF55846">
    <property type="entry name" value="N-acetylmuramoyl-L-alanine amidase-like"/>
    <property type="match status" value="1"/>
</dbReference>
<protein>
    <submittedName>
        <fullName evidence="6">Unannotated protein</fullName>
    </submittedName>
</protein>
<evidence type="ECO:0000256" key="3">
    <source>
        <dbReference type="SAM" id="Phobius"/>
    </source>
</evidence>
<feature type="compositionally biased region" description="Low complexity" evidence="2">
    <location>
        <begin position="403"/>
        <end position="414"/>
    </location>
</feature>
<dbReference type="SMART" id="SM00701">
    <property type="entry name" value="PGRP"/>
    <property type="match status" value="1"/>
</dbReference>
<dbReference type="InterPro" id="IPR006619">
    <property type="entry name" value="PGRP_domain_met/bac"/>
</dbReference>